<dbReference type="NCBIfam" id="TIGR01727">
    <property type="entry name" value="oligo_HPY"/>
    <property type="match status" value="1"/>
</dbReference>
<dbReference type="FunFam" id="3.40.50.300:FF:000016">
    <property type="entry name" value="Oligopeptide ABC transporter ATP-binding component"/>
    <property type="match status" value="1"/>
</dbReference>
<dbReference type="GO" id="GO:0005886">
    <property type="term" value="C:plasma membrane"/>
    <property type="evidence" value="ECO:0007669"/>
    <property type="project" value="UniProtKB-SubCell"/>
</dbReference>
<evidence type="ECO:0000256" key="6">
    <source>
        <dbReference type="ARBA" id="ARBA00022741"/>
    </source>
</evidence>
<evidence type="ECO:0000259" key="10">
    <source>
        <dbReference type="PROSITE" id="PS50893"/>
    </source>
</evidence>
<dbReference type="GO" id="GO:0015833">
    <property type="term" value="P:peptide transport"/>
    <property type="evidence" value="ECO:0007669"/>
    <property type="project" value="InterPro"/>
</dbReference>
<dbReference type="RefSeq" id="WP_091008285.1">
    <property type="nucleotide sequence ID" value="NZ_CP041743.1"/>
</dbReference>
<evidence type="ECO:0000256" key="3">
    <source>
        <dbReference type="ARBA" id="ARBA00022448"/>
    </source>
</evidence>
<dbReference type="InterPro" id="IPR003593">
    <property type="entry name" value="AAA+_ATPase"/>
</dbReference>
<dbReference type="Pfam" id="PF00005">
    <property type="entry name" value="ABC_tran"/>
    <property type="match status" value="1"/>
</dbReference>
<dbReference type="STRING" id="420953.SAMN05192543_1011026"/>
<evidence type="ECO:0000256" key="1">
    <source>
        <dbReference type="ARBA" id="ARBA00004417"/>
    </source>
</evidence>
<evidence type="ECO:0000256" key="8">
    <source>
        <dbReference type="ARBA" id="ARBA00023136"/>
    </source>
</evidence>
<evidence type="ECO:0000256" key="4">
    <source>
        <dbReference type="ARBA" id="ARBA00022475"/>
    </source>
</evidence>
<sequence>MTLLEVKDLSVRFTRRDRPPVDAVQRVSFSLDAGQTLGIVGESGSGKSQTVMALLGLLASNGHVSGEANYRGENLLGMKEGALNKIRGDRIGMVFQDPMTSLNPFLTIERQMTETLQLHRGVSRREARRRAIETLETVRIPDAARRIGMYPHEFSGGMRQRVMIAMTLLLEPEILIADEPTTALDVTVQAQIIELLRELNRERGTAIVLITHDMGVVAGLCDDVMVMYAGQTVEQASAATLFAAPTHPYTIGLLNALPRLTDDDALDYDRDAPLRTIPGNPPMPGHLGAGCAFAPRCAYALDVCRTTPPTLASTTTPPVGPGKAPGTARRACHRPVNEIVEALP</sequence>
<dbReference type="PROSITE" id="PS50893">
    <property type="entry name" value="ABC_TRANSPORTER_2"/>
    <property type="match status" value="1"/>
</dbReference>
<dbReference type="SMART" id="SM00382">
    <property type="entry name" value="AAA"/>
    <property type="match status" value="1"/>
</dbReference>
<dbReference type="InterPro" id="IPR003439">
    <property type="entry name" value="ABC_transporter-like_ATP-bd"/>
</dbReference>
<feature type="domain" description="ABC transporter" evidence="10">
    <location>
        <begin position="4"/>
        <end position="254"/>
    </location>
</feature>
<dbReference type="CDD" id="cd03257">
    <property type="entry name" value="ABC_NikE_OppD_transporters"/>
    <property type="match status" value="1"/>
</dbReference>
<dbReference type="InterPro" id="IPR027417">
    <property type="entry name" value="P-loop_NTPase"/>
</dbReference>
<dbReference type="InterPro" id="IPR050388">
    <property type="entry name" value="ABC_Ni/Peptide_Import"/>
</dbReference>
<dbReference type="Proteomes" id="UP000199548">
    <property type="component" value="Unassembled WGS sequence"/>
</dbReference>
<evidence type="ECO:0000313" key="12">
    <source>
        <dbReference type="Proteomes" id="UP000199548"/>
    </source>
</evidence>
<keyword evidence="8" id="KW-0472">Membrane</keyword>
<keyword evidence="7 11" id="KW-0067">ATP-binding</keyword>
<protein>
    <submittedName>
        <fullName evidence="11">Oligopeptide transport system ATP-binding protein</fullName>
    </submittedName>
</protein>
<keyword evidence="3" id="KW-0813">Transport</keyword>
<dbReference type="PANTHER" id="PTHR43297">
    <property type="entry name" value="OLIGOPEPTIDE TRANSPORT ATP-BINDING PROTEIN APPD"/>
    <property type="match status" value="1"/>
</dbReference>
<keyword evidence="12" id="KW-1185">Reference proteome</keyword>
<reference evidence="11 12" key="1">
    <citation type="submission" date="2016-10" db="EMBL/GenBank/DDBJ databases">
        <authorList>
            <person name="de Groot N.N."/>
        </authorList>
    </citation>
    <scope>NUCLEOTIDE SEQUENCE [LARGE SCALE GENOMIC DNA]</scope>
    <source>
        <strain evidence="11 12">LMG 23650</strain>
    </source>
</reference>
<comment type="subcellular location">
    <subcellularLocation>
        <location evidence="1">Cell inner membrane</location>
        <topology evidence="1">Peripheral membrane protein</topology>
    </subcellularLocation>
</comment>
<dbReference type="OrthoDB" id="9802772at2"/>
<dbReference type="PROSITE" id="PS00211">
    <property type="entry name" value="ABC_TRANSPORTER_1"/>
    <property type="match status" value="1"/>
</dbReference>
<dbReference type="Pfam" id="PF08352">
    <property type="entry name" value="oligo_HPY"/>
    <property type="match status" value="1"/>
</dbReference>
<dbReference type="GO" id="GO:0016887">
    <property type="term" value="F:ATP hydrolysis activity"/>
    <property type="evidence" value="ECO:0007669"/>
    <property type="project" value="InterPro"/>
</dbReference>
<organism evidence="11 12">
    <name type="scientific">Paraburkholderia megapolitana</name>
    <dbReference type="NCBI Taxonomy" id="420953"/>
    <lineage>
        <taxon>Bacteria</taxon>
        <taxon>Pseudomonadati</taxon>
        <taxon>Pseudomonadota</taxon>
        <taxon>Betaproteobacteria</taxon>
        <taxon>Burkholderiales</taxon>
        <taxon>Burkholderiaceae</taxon>
        <taxon>Paraburkholderia</taxon>
    </lineage>
</organism>
<dbReference type="InterPro" id="IPR017871">
    <property type="entry name" value="ABC_transporter-like_CS"/>
</dbReference>
<accession>A0A1I3EQY1</accession>
<dbReference type="InterPro" id="IPR013563">
    <property type="entry name" value="Oligopep_ABC_C"/>
</dbReference>
<dbReference type="EMBL" id="FOQU01000001">
    <property type="protein sequence ID" value="SFI01303.1"/>
    <property type="molecule type" value="Genomic_DNA"/>
</dbReference>
<dbReference type="Gene3D" id="3.40.50.300">
    <property type="entry name" value="P-loop containing nucleotide triphosphate hydrolases"/>
    <property type="match status" value="1"/>
</dbReference>
<comment type="similarity">
    <text evidence="2">Belongs to the ABC transporter superfamily.</text>
</comment>
<evidence type="ECO:0000256" key="2">
    <source>
        <dbReference type="ARBA" id="ARBA00005417"/>
    </source>
</evidence>
<evidence type="ECO:0000256" key="9">
    <source>
        <dbReference type="SAM" id="MobiDB-lite"/>
    </source>
</evidence>
<dbReference type="SUPFAM" id="SSF52540">
    <property type="entry name" value="P-loop containing nucleoside triphosphate hydrolases"/>
    <property type="match status" value="1"/>
</dbReference>
<name>A0A1I3EQY1_9BURK</name>
<evidence type="ECO:0000313" key="11">
    <source>
        <dbReference type="EMBL" id="SFI01303.1"/>
    </source>
</evidence>
<dbReference type="GO" id="GO:0055085">
    <property type="term" value="P:transmembrane transport"/>
    <property type="evidence" value="ECO:0007669"/>
    <property type="project" value="UniProtKB-ARBA"/>
</dbReference>
<feature type="region of interest" description="Disordered" evidence="9">
    <location>
        <begin position="310"/>
        <end position="331"/>
    </location>
</feature>
<proteinExistence type="inferred from homology"/>
<keyword evidence="5" id="KW-0997">Cell inner membrane</keyword>
<evidence type="ECO:0000256" key="5">
    <source>
        <dbReference type="ARBA" id="ARBA00022519"/>
    </source>
</evidence>
<keyword evidence="4" id="KW-1003">Cell membrane</keyword>
<dbReference type="AlphaFoldDB" id="A0A1I3EQY1"/>
<gene>
    <name evidence="11" type="ORF">SAMN05192543_1011026</name>
</gene>
<dbReference type="GO" id="GO:0005524">
    <property type="term" value="F:ATP binding"/>
    <property type="evidence" value="ECO:0007669"/>
    <property type="project" value="UniProtKB-KW"/>
</dbReference>
<keyword evidence="6" id="KW-0547">Nucleotide-binding</keyword>
<evidence type="ECO:0000256" key="7">
    <source>
        <dbReference type="ARBA" id="ARBA00022840"/>
    </source>
</evidence>
<dbReference type="PANTHER" id="PTHR43297:SF7">
    <property type="entry name" value="D,D-DIPEPTIDE TRANSPORT ATP-BINDING PROTEIN DDPD-RELATED"/>
    <property type="match status" value="1"/>
</dbReference>